<reference evidence="5" key="1">
    <citation type="submission" date="2020-08" db="EMBL/GenBank/DDBJ databases">
        <title>Genome public.</title>
        <authorList>
            <person name="Liu C."/>
            <person name="Sun Q."/>
        </authorList>
    </citation>
    <scope>NUCLEOTIDE SEQUENCE</scope>
    <source>
        <strain evidence="5">NSJ-42</strain>
    </source>
</reference>
<dbReference type="AlphaFoldDB" id="A0A8I0DME3"/>
<evidence type="ECO:0000256" key="2">
    <source>
        <dbReference type="ARBA" id="ARBA00022801"/>
    </source>
</evidence>
<proteinExistence type="inferred from homology"/>
<evidence type="ECO:0000313" key="6">
    <source>
        <dbReference type="Proteomes" id="UP000662088"/>
    </source>
</evidence>
<protein>
    <recommendedName>
        <fullName evidence="4">Glycosyl hydrolase family 32 N-terminal domain-containing protein</fullName>
    </recommendedName>
</protein>
<dbReference type="Pfam" id="PF00251">
    <property type="entry name" value="Glyco_hydro_32N"/>
    <property type="match status" value="1"/>
</dbReference>
<accession>A0A8I0DME3</accession>
<dbReference type="InterPro" id="IPR023296">
    <property type="entry name" value="Glyco_hydro_beta-prop_sf"/>
</dbReference>
<dbReference type="GO" id="GO:0005987">
    <property type="term" value="P:sucrose catabolic process"/>
    <property type="evidence" value="ECO:0007669"/>
    <property type="project" value="TreeGrafter"/>
</dbReference>
<feature type="domain" description="Glycosyl hydrolase family 32 N-terminal" evidence="4">
    <location>
        <begin position="7"/>
        <end position="61"/>
    </location>
</feature>
<dbReference type="EMBL" id="JACOOQ010000002">
    <property type="protein sequence ID" value="MBC5639249.1"/>
    <property type="molecule type" value="Genomic_DNA"/>
</dbReference>
<evidence type="ECO:0000256" key="1">
    <source>
        <dbReference type="ARBA" id="ARBA00009902"/>
    </source>
</evidence>
<dbReference type="Proteomes" id="UP000662088">
    <property type="component" value="Unassembled WGS sequence"/>
</dbReference>
<keyword evidence="2" id="KW-0378">Hydrolase</keyword>
<comment type="caution">
    <text evidence="5">The sequence shown here is derived from an EMBL/GenBank/DDBJ whole genome shotgun (WGS) entry which is preliminary data.</text>
</comment>
<organism evidence="5 6">
    <name type="scientific">Clostridium lentum</name>
    <dbReference type="NCBI Taxonomy" id="2763037"/>
    <lineage>
        <taxon>Bacteria</taxon>
        <taxon>Bacillati</taxon>
        <taxon>Bacillota</taxon>
        <taxon>Clostridia</taxon>
        <taxon>Eubacteriales</taxon>
        <taxon>Clostridiaceae</taxon>
        <taxon>Clostridium</taxon>
    </lineage>
</organism>
<dbReference type="GO" id="GO:0004575">
    <property type="term" value="F:sucrose alpha-glucosidase activity"/>
    <property type="evidence" value="ECO:0007669"/>
    <property type="project" value="TreeGrafter"/>
</dbReference>
<evidence type="ECO:0000313" key="5">
    <source>
        <dbReference type="EMBL" id="MBC5639249.1"/>
    </source>
</evidence>
<dbReference type="PANTHER" id="PTHR42800">
    <property type="entry name" value="EXOINULINASE INUD (AFU_ORTHOLOGUE AFUA_5G00480)"/>
    <property type="match status" value="1"/>
</dbReference>
<dbReference type="SUPFAM" id="SSF75005">
    <property type="entry name" value="Arabinanase/levansucrase/invertase"/>
    <property type="match status" value="1"/>
</dbReference>
<gene>
    <name evidence="5" type="ORF">H8R92_02145</name>
</gene>
<keyword evidence="6" id="KW-1185">Reference proteome</keyword>
<dbReference type="PANTHER" id="PTHR42800:SF1">
    <property type="entry name" value="EXOINULINASE INUD (AFU_ORTHOLOGUE AFUA_5G00480)"/>
    <property type="match status" value="1"/>
</dbReference>
<dbReference type="GO" id="GO:0005737">
    <property type="term" value="C:cytoplasm"/>
    <property type="evidence" value="ECO:0007669"/>
    <property type="project" value="TreeGrafter"/>
</dbReference>
<dbReference type="InterPro" id="IPR013148">
    <property type="entry name" value="Glyco_hydro_32_N"/>
</dbReference>
<dbReference type="Gene3D" id="2.115.10.20">
    <property type="entry name" value="Glycosyl hydrolase domain, family 43"/>
    <property type="match status" value="1"/>
</dbReference>
<sequence>MGRPKIHLTAPRNWINDPNGFIYYKGEYHLFYQYFPYDNESFESSQVKIFSEDGYTFNNLEDKKIII</sequence>
<evidence type="ECO:0000256" key="3">
    <source>
        <dbReference type="ARBA" id="ARBA00023295"/>
    </source>
</evidence>
<evidence type="ECO:0000259" key="4">
    <source>
        <dbReference type="Pfam" id="PF00251"/>
    </source>
</evidence>
<comment type="similarity">
    <text evidence="1">Belongs to the glycosyl hydrolase 32 family.</text>
</comment>
<keyword evidence="3" id="KW-0326">Glycosidase</keyword>
<name>A0A8I0DME3_9CLOT</name>